<dbReference type="EMBL" id="ML209407">
    <property type="protein sequence ID" value="TFK58377.1"/>
    <property type="molecule type" value="Genomic_DNA"/>
</dbReference>
<sequence>MNGEPKPSEITALDPEIYEETYDRFFGDLQESSAKSPGEYESLMTDIFNSVDIVHKESIKSRKGKKRSTAADESYTNDDGDDIPTKIESVDSDSDATDSSDIDGHLPVDETPRAKTPKKDKPTAAAAEHNTAAAKTAKKDNTNAGKNAKKDNNTDAGKNAKDKTDASKPSKKDKTGSKKKGKKGAEDDEDKPKGKQPLSRATSSALSLDNMELGY</sequence>
<name>A0ACD2ZYF9_9AGAR</name>
<accession>A0ACD2ZYF9</accession>
<dbReference type="Proteomes" id="UP000308600">
    <property type="component" value="Unassembled WGS sequence"/>
</dbReference>
<keyword evidence="2" id="KW-1185">Reference proteome</keyword>
<protein>
    <submittedName>
        <fullName evidence="1">Uncharacterized protein</fullName>
    </submittedName>
</protein>
<evidence type="ECO:0000313" key="1">
    <source>
        <dbReference type="EMBL" id="TFK58377.1"/>
    </source>
</evidence>
<organism evidence="1 2">
    <name type="scientific">Pluteus cervinus</name>
    <dbReference type="NCBI Taxonomy" id="181527"/>
    <lineage>
        <taxon>Eukaryota</taxon>
        <taxon>Fungi</taxon>
        <taxon>Dikarya</taxon>
        <taxon>Basidiomycota</taxon>
        <taxon>Agaricomycotina</taxon>
        <taxon>Agaricomycetes</taxon>
        <taxon>Agaricomycetidae</taxon>
        <taxon>Agaricales</taxon>
        <taxon>Pluteineae</taxon>
        <taxon>Pluteaceae</taxon>
        <taxon>Pluteus</taxon>
    </lineage>
</organism>
<proteinExistence type="predicted"/>
<evidence type="ECO:0000313" key="2">
    <source>
        <dbReference type="Proteomes" id="UP000308600"/>
    </source>
</evidence>
<gene>
    <name evidence="1" type="ORF">BDN72DRAFT_906798</name>
</gene>
<reference evidence="1 2" key="1">
    <citation type="journal article" date="2019" name="Nat. Ecol. Evol.">
        <title>Megaphylogeny resolves global patterns of mushroom evolution.</title>
        <authorList>
            <person name="Varga T."/>
            <person name="Krizsan K."/>
            <person name="Foldi C."/>
            <person name="Dima B."/>
            <person name="Sanchez-Garcia M."/>
            <person name="Sanchez-Ramirez S."/>
            <person name="Szollosi G.J."/>
            <person name="Szarkandi J.G."/>
            <person name="Papp V."/>
            <person name="Albert L."/>
            <person name="Andreopoulos W."/>
            <person name="Angelini C."/>
            <person name="Antonin V."/>
            <person name="Barry K.W."/>
            <person name="Bougher N.L."/>
            <person name="Buchanan P."/>
            <person name="Buyck B."/>
            <person name="Bense V."/>
            <person name="Catcheside P."/>
            <person name="Chovatia M."/>
            <person name="Cooper J."/>
            <person name="Damon W."/>
            <person name="Desjardin D."/>
            <person name="Finy P."/>
            <person name="Geml J."/>
            <person name="Haridas S."/>
            <person name="Hughes K."/>
            <person name="Justo A."/>
            <person name="Karasinski D."/>
            <person name="Kautmanova I."/>
            <person name="Kiss B."/>
            <person name="Kocsube S."/>
            <person name="Kotiranta H."/>
            <person name="LaButti K.M."/>
            <person name="Lechner B.E."/>
            <person name="Liimatainen K."/>
            <person name="Lipzen A."/>
            <person name="Lukacs Z."/>
            <person name="Mihaltcheva S."/>
            <person name="Morgado L.N."/>
            <person name="Niskanen T."/>
            <person name="Noordeloos M.E."/>
            <person name="Ohm R.A."/>
            <person name="Ortiz-Santana B."/>
            <person name="Ovrebo C."/>
            <person name="Racz N."/>
            <person name="Riley R."/>
            <person name="Savchenko A."/>
            <person name="Shiryaev A."/>
            <person name="Soop K."/>
            <person name="Spirin V."/>
            <person name="Szebenyi C."/>
            <person name="Tomsovsky M."/>
            <person name="Tulloss R.E."/>
            <person name="Uehling J."/>
            <person name="Grigoriev I.V."/>
            <person name="Vagvolgyi C."/>
            <person name="Papp T."/>
            <person name="Martin F.M."/>
            <person name="Miettinen O."/>
            <person name="Hibbett D.S."/>
            <person name="Nagy L.G."/>
        </authorList>
    </citation>
    <scope>NUCLEOTIDE SEQUENCE [LARGE SCALE GENOMIC DNA]</scope>
    <source>
        <strain evidence="1 2">NL-1719</strain>
    </source>
</reference>